<dbReference type="Proteomes" id="UP001343257">
    <property type="component" value="Unassembled WGS sequence"/>
</dbReference>
<proteinExistence type="predicted"/>
<feature type="compositionally biased region" description="Low complexity" evidence="1">
    <location>
        <begin position="72"/>
        <end position="87"/>
    </location>
</feature>
<evidence type="ECO:0000313" key="2">
    <source>
        <dbReference type="EMBL" id="MED5019307.1"/>
    </source>
</evidence>
<dbReference type="EMBL" id="JARTLD010000047">
    <property type="protein sequence ID" value="MED5019307.1"/>
    <property type="molecule type" value="Genomic_DNA"/>
</dbReference>
<protein>
    <submittedName>
        <fullName evidence="2">Uncharacterized protein</fullName>
    </submittedName>
</protein>
<feature type="compositionally biased region" description="Polar residues" evidence="1">
    <location>
        <begin position="53"/>
        <end position="63"/>
    </location>
</feature>
<comment type="caution">
    <text evidence="2">The sequence shown here is derived from an EMBL/GenBank/DDBJ whole genome shotgun (WGS) entry which is preliminary data.</text>
</comment>
<organism evidence="2 3">
    <name type="scientific">Paenibacillus chibensis</name>
    <dbReference type="NCBI Taxonomy" id="59846"/>
    <lineage>
        <taxon>Bacteria</taxon>
        <taxon>Bacillati</taxon>
        <taxon>Bacillota</taxon>
        <taxon>Bacilli</taxon>
        <taxon>Bacillales</taxon>
        <taxon>Paenibacillaceae</taxon>
        <taxon>Paenibacillus</taxon>
    </lineage>
</organism>
<dbReference type="RefSeq" id="WP_328280186.1">
    <property type="nucleotide sequence ID" value="NZ_JARTLD010000047.1"/>
</dbReference>
<evidence type="ECO:0000313" key="3">
    <source>
        <dbReference type="Proteomes" id="UP001343257"/>
    </source>
</evidence>
<feature type="region of interest" description="Disordered" evidence="1">
    <location>
        <begin position="45"/>
        <end position="87"/>
    </location>
</feature>
<name>A0ABU6PWN6_9BACL</name>
<accession>A0ABU6PWN6</accession>
<keyword evidence="3" id="KW-1185">Reference proteome</keyword>
<evidence type="ECO:0000256" key="1">
    <source>
        <dbReference type="SAM" id="MobiDB-lite"/>
    </source>
</evidence>
<reference evidence="2 3" key="1">
    <citation type="submission" date="2023-03" db="EMBL/GenBank/DDBJ databases">
        <title>Bacillus Genome Sequencing.</title>
        <authorList>
            <person name="Dunlap C."/>
        </authorList>
    </citation>
    <scope>NUCLEOTIDE SEQUENCE [LARGE SCALE GENOMIC DNA]</scope>
    <source>
        <strain evidence="2 3">NRS-52</strain>
    </source>
</reference>
<sequence length="164" mass="17124">MNNLVPIQITLQAANAADVKQLVHDLAGTMSGMPQSEIPATTEVSALPPATPTPSEQAQQAFPSSAVPVNPGFPGQAQQQSAQQFPQQTQQTFSPTTTTTQVPTTAPSYGLDQLGVAAGPLVDAGRGPEMTAWLQQHGAQALTQLNPSLYGEFATYLRSLGAKI</sequence>
<gene>
    <name evidence="2" type="ORF">P9847_18555</name>
</gene>